<feature type="compositionally biased region" description="Basic and acidic residues" evidence="11">
    <location>
        <begin position="1010"/>
        <end position="1019"/>
    </location>
</feature>
<evidence type="ECO:0000256" key="2">
    <source>
        <dbReference type="ARBA" id="ARBA00022741"/>
    </source>
</evidence>
<comment type="catalytic activity">
    <reaction evidence="10">
        <text>ATP + H2O = ADP + phosphate + H(+)</text>
        <dbReference type="Rhea" id="RHEA:13065"/>
        <dbReference type="ChEBI" id="CHEBI:15377"/>
        <dbReference type="ChEBI" id="CHEBI:15378"/>
        <dbReference type="ChEBI" id="CHEBI:30616"/>
        <dbReference type="ChEBI" id="CHEBI:43474"/>
        <dbReference type="ChEBI" id="CHEBI:456216"/>
        <dbReference type="EC" id="5.6.2.4"/>
    </reaction>
</comment>
<dbReference type="Gene3D" id="1.10.10.10">
    <property type="entry name" value="Winged helix-like DNA-binding domain superfamily/Winged helix DNA-binding domain"/>
    <property type="match status" value="1"/>
</dbReference>
<dbReference type="InterPro" id="IPR036390">
    <property type="entry name" value="WH_DNA-bd_sf"/>
</dbReference>
<dbReference type="GO" id="GO:0003676">
    <property type="term" value="F:nucleic acid binding"/>
    <property type="evidence" value="ECO:0007669"/>
    <property type="project" value="InterPro"/>
</dbReference>
<comment type="caution">
    <text evidence="14">The sequence shown here is derived from an EMBL/GenBank/DDBJ whole genome shotgun (WGS) entry which is preliminary data.</text>
</comment>
<keyword evidence="5" id="KW-0067">ATP-binding</keyword>
<dbReference type="SMART" id="SM00490">
    <property type="entry name" value="HELICc"/>
    <property type="match status" value="1"/>
</dbReference>
<dbReference type="SUPFAM" id="SSF158702">
    <property type="entry name" value="Sec63 N-terminal domain-like"/>
    <property type="match status" value="1"/>
</dbReference>
<dbReference type="GO" id="GO:0051321">
    <property type="term" value="P:meiotic cell cycle"/>
    <property type="evidence" value="ECO:0007669"/>
    <property type="project" value="UniProtKB-KW"/>
</dbReference>
<evidence type="ECO:0000256" key="3">
    <source>
        <dbReference type="ARBA" id="ARBA00022801"/>
    </source>
</evidence>
<evidence type="ECO:0000313" key="14">
    <source>
        <dbReference type="EMBL" id="TIB11062.1"/>
    </source>
</evidence>
<dbReference type="GO" id="GO:0043138">
    <property type="term" value="F:3'-5' DNA helicase activity"/>
    <property type="evidence" value="ECO:0007669"/>
    <property type="project" value="UniProtKB-EC"/>
</dbReference>
<feature type="region of interest" description="Disordered" evidence="11">
    <location>
        <begin position="38"/>
        <end position="83"/>
    </location>
</feature>
<dbReference type="SUPFAM" id="SSF46785">
    <property type="entry name" value="Winged helix' DNA-binding domain"/>
    <property type="match status" value="1"/>
</dbReference>
<evidence type="ECO:0000256" key="8">
    <source>
        <dbReference type="ARBA" id="ARBA00034617"/>
    </source>
</evidence>
<evidence type="ECO:0000259" key="13">
    <source>
        <dbReference type="PROSITE" id="PS51194"/>
    </source>
</evidence>
<dbReference type="InterPro" id="IPR014001">
    <property type="entry name" value="Helicase_ATP-bd"/>
</dbReference>
<name>A0A4T0HBQ8_WALIC</name>
<dbReference type="PROSITE" id="PS51194">
    <property type="entry name" value="HELICASE_CTER"/>
    <property type="match status" value="1"/>
</dbReference>
<comment type="catalytic activity">
    <reaction evidence="8">
        <text>Couples ATP hydrolysis with the unwinding of duplex DNA by translocating in the 3'-5' direction.</text>
        <dbReference type="EC" id="5.6.2.4"/>
    </reaction>
</comment>
<feature type="domain" description="Helicase ATP-binding" evidence="12">
    <location>
        <begin position="126"/>
        <end position="312"/>
    </location>
</feature>
<feature type="domain" description="Helicase C-terminal" evidence="13">
    <location>
        <begin position="351"/>
        <end position="553"/>
    </location>
</feature>
<dbReference type="PANTHER" id="PTHR47835:SF3">
    <property type="entry name" value="HELICASE FOR MEIOSIS 1"/>
    <property type="match status" value="1"/>
</dbReference>
<dbReference type="PROSITE" id="PS51192">
    <property type="entry name" value="HELICASE_ATP_BIND_1"/>
    <property type="match status" value="1"/>
</dbReference>
<dbReference type="PANTHER" id="PTHR47835">
    <property type="entry name" value="HFM1, ATP DEPENDENT DNA HELICASE HOMOLOG"/>
    <property type="match status" value="1"/>
</dbReference>
<evidence type="ECO:0000256" key="1">
    <source>
        <dbReference type="ARBA" id="ARBA00010140"/>
    </source>
</evidence>
<keyword evidence="7" id="KW-0469">Meiosis</keyword>
<dbReference type="Pfam" id="PF00270">
    <property type="entry name" value="DEAD"/>
    <property type="match status" value="1"/>
</dbReference>
<dbReference type="InterPro" id="IPR052247">
    <property type="entry name" value="Meiotic_Crossover_Helicase"/>
</dbReference>
<dbReference type="SMART" id="SM00973">
    <property type="entry name" value="Sec63"/>
    <property type="match status" value="1"/>
</dbReference>
<evidence type="ECO:0000256" key="6">
    <source>
        <dbReference type="ARBA" id="ARBA00023235"/>
    </source>
</evidence>
<dbReference type="Proteomes" id="UP000306954">
    <property type="component" value="Unassembled WGS sequence"/>
</dbReference>
<evidence type="ECO:0000256" key="10">
    <source>
        <dbReference type="ARBA" id="ARBA00048988"/>
    </source>
</evidence>
<sequence length="1057" mass="117611">MSYYAHTTGEELEDELARYLDTSQDAYLDSIYDAMAQPRQRSHQSLDSASVESSAGAAARNLSSSSSSPVNQSQPTGLAPDNARSYYATQHPAVSTPLTPVTALHPVYASVFPFTHFNRVQSQCFDVAAHSLSNLVVAAPTGCGKTGVLELAIVQMLEQKRCEEPESAARNRKAIYLAPTRALCSEKARDWQAKFSTLKVSVKEITGDMPFDGHGNILDLIHADVVVTTPEKWDSLTRRWNENPKLFGQIRLVLIDEVHLLHVSRGSTLEVLVSRMRMLGDNHNIRYIAISATAPNAIDIAAWLANSNTSIATLKEFDESFRPVQIARHIYPFKRTNNNDFAFDSLLNYKLFDKLAVHMEGKPALIFCPTRKSVAKAAETLVDHFTTVQSRGGATPWEVPALKPNFKNSILQRLARYGVALHHAGIDADDRRLVEQLFLKGVIRVVVSTTTLAQGVNLPCRTIVIKGTRFFSNGDWTELSEMDVLQMIGRAGRPQHDTSGTAIIMTDHAHYAHYRSLVNGDSPLESSLHRNLCEHLNAEINLSTISTKLGALEWLRKSFLYVRIQKNPVHYRDILDQASDRLGGWEKRLEEIVENAVSELCQYRLVESDSSGELRSTGLGNIMSKEIIRFATFKQILEILPHASVHSLLQTLCAADELKDITMRAGEKKPLGDIRALQDIRFPPAKMTLAVDKISVLLQASLAGVNLHEFRSDDFQPFHDSITIFKQAFRVARAIIGVGIEKKDSGIIRNAGFLFRSIASKAWEDRSLTLRQIDQVGMKSIKIFTCKGINSIEKLSKQDPGYVELLLNRHPPFGNNIVAAAKSFPKFTIGVDEQYLLLHQGAKPVQAVLKLSIGVANAGKNMRVKTRSNSSLHASIVVWNSNDDLVEFKRIEVKALMEGPRTIDIKPLFASVDTKMSIQVSCDECAGLQEVFEYRPQAEPEEFPQTAVDDTLRCVDLGAGLEIDSSDDDLIDLTDAAAMERMMDTHVGGGKEKSFAAKDAPAPRKYGSKRSYEHSEHNNIAEIQENHRKKSRNNASRNNHINNHLIMSFSDEEDQLA</sequence>
<feature type="compositionally biased region" description="Low complexity" evidence="11">
    <location>
        <begin position="48"/>
        <end position="68"/>
    </location>
</feature>
<dbReference type="Pfam" id="PF02889">
    <property type="entry name" value="Sec63"/>
    <property type="match status" value="1"/>
</dbReference>
<proteinExistence type="inferred from homology"/>
<dbReference type="Gene3D" id="1.10.3380.10">
    <property type="entry name" value="Sec63 N-terminal domain-like domain"/>
    <property type="match status" value="1"/>
</dbReference>
<evidence type="ECO:0000259" key="12">
    <source>
        <dbReference type="PROSITE" id="PS51192"/>
    </source>
</evidence>
<dbReference type="SUPFAM" id="SSF52540">
    <property type="entry name" value="P-loop containing nucleoside triphosphate hydrolases"/>
    <property type="match status" value="1"/>
</dbReference>
<dbReference type="GO" id="GO:0016787">
    <property type="term" value="F:hydrolase activity"/>
    <property type="evidence" value="ECO:0007669"/>
    <property type="project" value="UniProtKB-KW"/>
</dbReference>
<dbReference type="CDD" id="cd18795">
    <property type="entry name" value="SF2_C_Ski2"/>
    <property type="match status" value="1"/>
</dbReference>
<dbReference type="EC" id="5.6.2.4" evidence="9"/>
<dbReference type="InterPro" id="IPR036388">
    <property type="entry name" value="WH-like_DNA-bd_sf"/>
</dbReference>
<dbReference type="Pfam" id="PF23445">
    <property type="entry name" value="WHD_SNRNP200"/>
    <property type="match status" value="1"/>
</dbReference>
<comment type="similarity">
    <text evidence="1">Belongs to the helicase family. SKI2 subfamily.</text>
</comment>
<dbReference type="EMBL" id="SPOF01000026">
    <property type="protein sequence ID" value="TIB11062.1"/>
    <property type="molecule type" value="Genomic_DNA"/>
</dbReference>
<evidence type="ECO:0000256" key="4">
    <source>
        <dbReference type="ARBA" id="ARBA00022806"/>
    </source>
</evidence>
<feature type="compositionally biased region" description="Basic and acidic residues" evidence="11">
    <location>
        <begin position="987"/>
        <end position="996"/>
    </location>
</feature>
<protein>
    <recommendedName>
        <fullName evidence="9">DNA 3'-5' helicase</fullName>
        <ecNumber evidence="9">5.6.2.4</ecNumber>
    </recommendedName>
</protein>
<feature type="region of interest" description="Disordered" evidence="11">
    <location>
        <begin position="987"/>
        <end position="1057"/>
    </location>
</feature>
<dbReference type="Gene3D" id="3.40.50.300">
    <property type="entry name" value="P-loop containing nucleotide triphosphate hydrolases"/>
    <property type="match status" value="2"/>
</dbReference>
<dbReference type="InterPro" id="IPR004179">
    <property type="entry name" value="Sec63-dom"/>
</dbReference>
<keyword evidence="4" id="KW-0347">Helicase</keyword>
<dbReference type="InterPro" id="IPR001650">
    <property type="entry name" value="Helicase_C-like"/>
</dbReference>
<dbReference type="InterPro" id="IPR011545">
    <property type="entry name" value="DEAD/DEAH_box_helicase_dom"/>
</dbReference>
<dbReference type="SMART" id="SM00487">
    <property type="entry name" value="DEXDc"/>
    <property type="match status" value="1"/>
</dbReference>
<evidence type="ECO:0000256" key="7">
    <source>
        <dbReference type="ARBA" id="ARBA00023254"/>
    </source>
</evidence>
<evidence type="ECO:0000256" key="5">
    <source>
        <dbReference type="ARBA" id="ARBA00022840"/>
    </source>
</evidence>
<organism evidence="14 15">
    <name type="scientific">Wallemia ichthyophaga</name>
    <dbReference type="NCBI Taxonomy" id="245174"/>
    <lineage>
        <taxon>Eukaryota</taxon>
        <taxon>Fungi</taxon>
        <taxon>Dikarya</taxon>
        <taxon>Basidiomycota</taxon>
        <taxon>Wallemiomycotina</taxon>
        <taxon>Wallemiomycetes</taxon>
        <taxon>Wallemiales</taxon>
        <taxon>Wallemiaceae</taxon>
        <taxon>Wallemia</taxon>
    </lineage>
</organism>
<evidence type="ECO:0000313" key="15">
    <source>
        <dbReference type="Proteomes" id="UP000306954"/>
    </source>
</evidence>
<feature type="compositionally biased region" description="Low complexity" evidence="11">
    <location>
        <begin position="1033"/>
        <end position="1044"/>
    </location>
</feature>
<accession>A0A4T0HBQ8</accession>
<reference evidence="14 15" key="1">
    <citation type="submission" date="2019-03" db="EMBL/GenBank/DDBJ databases">
        <title>Sequencing 23 genomes of Wallemia ichthyophaga.</title>
        <authorList>
            <person name="Gostincar C."/>
        </authorList>
    </citation>
    <scope>NUCLEOTIDE SEQUENCE [LARGE SCALE GENOMIC DNA]</scope>
    <source>
        <strain evidence="14 15">EXF-8621</strain>
    </source>
</reference>
<dbReference type="InterPro" id="IPR027417">
    <property type="entry name" value="P-loop_NTPase"/>
</dbReference>
<evidence type="ECO:0000256" key="11">
    <source>
        <dbReference type="SAM" id="MobiDB-lite"/>
    </source>
</evidence>
<keyword evidence="2" id="KW-0547">Nucleotide-binding</keyword>
<keyword evidence="3" id="KW-0378">Hydrolase</keyword>
<evidence type="ECO:0000256" key="9">
    <source>
        <dbReference type="ARBA" id="ARBA00034808"/>
    </source>
</evidence>
<dbReference type="FunFam" id="1.10.10.10:FF:000012">
    <property type="entry name" value="U5 small nuclear ribonucleoprotein helicase"/>
    <property type="match status" value="1"/>
</dbReference>
<dbReference type="AlphaFoldDB" id="A0A4T0HBQ8"/>
<gene>
    <name evidence="14" type="ORF">E3P90_02574</name>
</gene>
<dbReference type="GO" id="GO:0005524">
    <property type="term" value="F:ATP binding"/>
    <property type="evidence" value="ECO:0007669"/>
    <property type="project" value="UniProtKB-KW"/>
</dbReference>
<dbReference type="InterPro" id="IPR057842">
    <property type="entry name" value="WH_MER3"/>
</dbReference>
<dbReference type="Pfam" id="PF00271">
    <property type="entry name" value="Helicase_C"/>
    <property type="match status" value="1"/>
</dbReference>
<keyword evidence="6" id="KW-0413">Isomerase</keyword>